<dbReference type="Pfam" id="PF13557">
    <property type="entry name" value="Phenol_MetA_deg"/>
    <property type="match status" value="1"/>
</dbReference>
<dbReference type="STRING" id="1190415.SAMN05216593_113136"/>
<protein>
    <submittedName>
        <fullName evidence="2">Putative MetA-pathway of phenol degradation</fullName>
    </submittedName>
</protein>
<dbReference type="Proteomes" id="UP000183983">
    <property type="component" value="Unassembled WGS sequence"/>
</dbReference>
<dbReference type="AlphaFoldDB" id="A0A1M7PUG2"/>
<gene>
    <name evidence="2" type="ORF">SAMN05216593_113136</name>
</gene>
<accession>A0A1M7PUG2</accession>
<evidence type="ECO:0000313" key="3">
    <source>
        <dbReference type="Proteomes" id="UP000183983"/>
    </source>
</evidence>
<dbReference type="EMBL" id="FRDA01000013">
    <property type="protein sequence ID" value="SHN21099.1"/>
    <property type="molecule type" value="Genomic_DNA"/>
</dbReference>
<feature type="signal peptide" evidence="1">
    <location>
        <begin position="1"/>
        <end position="27"/>
    </location>
</feature>
<feature type="chain" id="PRO_5013133677" evidence="1">
    <location>
        <begin position="28"/>
        <end position="299"/>
    </location>
</feature>
<reference evidence="2 3" key="1">
    <citation type="submission" date="2016-11" db="EMBL/GenBank/DDBJ databases">
        <authorList>
            <person name="Jaros S."/>
            <person name="Januszkiewicz K."/>
            <person name="Wedrychowicz H."/>
        </authorList>
    </citation>
    <scope>NUCLEOTIDE SEQUENCE [LARGE SCALE GENOMIC DNA]</scope>
    <source>
        <strain evidence="2 3">LMG 26898</strain>
    </source>
</reference>
<organism evidence="2 3">
    <name type="scientific">Pseudomonas asturiensis</name>
    <dbReference type="NCBI Taxonomy" id="1190415"/>
    <lineage>
        <taxon>Bacteria</taxon>
        <taxon>Pseudomonadati</taxon>
        <taxon>Pseudomonadota</taxon>
        <taxon>Gammaproteobacteria</taxon>
        <taxon>Pseudomonadales</taxon>
        <taxon>Pseudomonadaceae</taxon>
        <taxon>Pseudomonas</taxon>
    </lineage>
</organism>
<proteinExistence type="predicted"/>
<sequence length="299" mass="32918">MKSRAYISTIGRLGSIAALTWASNSYAGLDLDMTDFVPAPPGTDAILSYTTFAKRSSYTANGEAKIDRDTNLNSVTEIVRYVHYMDLGGYTFAPQVLVPFAHLYDGKIGGASLGDSSGMGDTILAAPLWLLNGEDTKFVVVPYLFVPIGSYDSDKDLNVGENRWKFDLQMGGTQKIADDFLLQGSVETMWYGSNNDASAGNRTKLEQDNSYQAQLWLSYTPPTDKRWTFGAGYSKTWAGEQAIDGVDNGVATKVSQARLQASRFITPTFQLQGLVQRDLEMEGGFKEDFHFTLRVLKVL</sequence>
<keyword evidence="1" id="KW-0732">Signal</keyword>
<evidence type="ECO:0000313" key="2">
    <source>
        <dbReference type="EMBL" id="SHN21099.1"/>
    </source>
</evidence>
<dbReference type="OrthoDB" id="191143at2"/>
<name>A0A1M7PUG2_9PSED</name>
<evidence type="ECO:0000256" key="1">
    <source>
        <dbReference type="SAM" id="SignalP"/>
    </source>
</evidence>
<dbReference type="InterPro" id="IPR025737">
    <property type="entry name" value="FApF"/>
</dbReference>